<evidence type="ECO:0000313" key="2">
    <source>
        <dbReference type="Proteomes" id="UP000237000"/>
    </source>
</evidence>
<dbReference type="AlphaFoldDB" id="A0A2P5G240"/>
<evidence type="ECO:0000313" key="1">
    <source>
        <dbReference type="EMBL" id="POO04123.1"/>
    </source>
</evidence>
<proteinExistence type="predicted"/>
<comment type="caution">
    <text evidence="1">The sequence shown here is derived from an EMBL/GenBank/DDBJ whole genome shotgun (WGS) entry which is preliminary data.</text>
</comment>
<reference evidence="2" key="1">
    <citation type="submission" date="2016-06" db="EMBL/GenBank/DDBJ databases">
        <title>Parallel loss of symbiosis genes in relatives of nitrogen-fixing non-legume Parasponia.</title>
        <authorList>
            <person name="Van Velzen R."/>
            <person name="Holmer R."/>
            <person name="Bu F."/>
            <person name="Rutten L."/>
            <person name="Van Zeijl A."/>
            <person name="Liu W."/>
            <person name="Santuari L."/>
            <person name="Cao Q."/>
            <person name="Sharma T."/>
            <person name="Shen D."/>
            <person name="Roswanjaya Y."/>
            <person name="Wardhani T."/>
            <person name="Kalhor M.S."/>
            <person name="Jansen J."/>
            <person name="Van den Hoogen J."/>
            <person name="Gungor B."/>
            <person name="Hartog M."/>
            <person name="Hontelez J."/>
            <person name="Verver J."/>
            <person name="Yang W.-C."/>
            <person name="Schijlen E."/>
            <person name="Repin R."/>
            <person name="Schilthuizen M."/>
            <person name="Schranz E."/>
            <person name="Heidstra R."/>
            <person name="Miyata K."/>
            <person name="Fedorova E."/>
            <person name="Kohlen W."/>
            <person name="Bisseling T."/>
            <person name="Smit S."/>
            <person name="Geurts R."/>
        </authorList>
    </citation>
    <scope>NUCLEOTIDE SEQUENCE [LARGE SCALE GENOMIC DNA]</scope>
    <source>
        <strain evidence="2">cv. RG33-2</strain>
    </source>
</reference>
<dbReference type="InParanoid" id="A0A2P5G240"/>
<dbReference type="Proteomes" id="UP000237000">
    <property type="component" value="Unassembled WGS sequence"/>
</dbReference>
<gene>
    <name evidence="1" type="ORF">TorRG33x02_004270</name>
</gene>
<keyword evidence="2" id="KW-1185">Reference proteome</keyword>
<accession>A0A2P5G240</accession>
<sequence>MRSTTVLYYWKLSARWLSYQGCLSSLNIKVSSNFRNRNGTGYKLATFGCRLWIVGGTMHRTLFLKLCIKGTWTWPV</sequence>
<name>A0A2P5G240_TREOI</name>
<protein>
    <submittedName>
        <fullName evidence="1">Uncharacterized protein</fullName>
    </submittedName>
</protein>
<organism evidence="1 2">
    <name type="scientific">Trema orientale</name>
    <name type="common">Charcoal tree</name>
    <name type="synonym">Celtis orientalis</name>
    <dbReference type="NCBI Taxonomy" id="63057"/>
    <lineage>
        <taxon>Eukaryota</taxon>
        <taxon>Viridiplantae</taxon>
        <taxon>Streptophyta</taxon>
        <taxon>Embryophyta</taxon>
        <taxon>Tracheophyta</taxon>
        <taxon>Spermatophyta</taxon>
        <taxon>Magnoliopsida</taxon>
        <taxon>eudicotyledons</taxon>
        <taxon>Gunneridae</taxon>
        <taxon>Pentapetalae</taxon>
        <taxon>rosids</taxon>
        <taxon>fabids</taxon>
        <taxon>Rosales</taxon>
        <taxon>Cannabaceae</taxon>
        <taxon>Trema</taxon>
    </lineage>
</organism>
<dbReference type="EMBL" id="JXTC01000001">
    <property type="protein sequence ID" value="POO04123.1"/>
    <property type="molecule type" value="Genomic_DNA"/>
</dbReference>